<proteinExistence type="predicted"/>
<accession>A0A4Y8PWT1</accession>
<dbReference type="Proteomes" id="UP000298246">
    <property type="component" value="Unassembled WGS sequence"/>
</dbReference>
<dbReference type="EMBL" id="MYFO01000024">
    <property type="protein sequence ID" value="TFE85678.1"/>
    <property type="molecule type" value="Genomic_DNA"/>
</dbReference>
<dbReference type="OrthoDB" id="2636145at2"/>
<protein>
    <submittedName>
        <fullName evidence="1">Uncharacterized protein</fullName>
    </submittedName>
</protein>
<name>A0A4Y8PWT1_9BACL</name>
<keyword evidence="2" id="KW-1185">Reference proteome</keyword>
<gene>
    <name evidence="1" type="ORF">B5M42_17035</name>
</gene>
<evidence type="ECO:0000313" key="1">
    <source>
        <dbReference type="EMBL" id="TFE85678.1"/>
    </source>
</evidence>
<dbReference type="AlphaFoldDB" id="A0A4Y8PWT1"/>
<organism evidence="1 2">
    <name type="scientific">Paenibacillus athensensis</name>
    <dbReference type="NCBI Taxonomy" id="1967502"/>
    <lineage>
        <taxon>Bacteria</taxon>
        <taxon>Bacillati</taxon>
        <taxon>Bacillota</taxon>
        <taxon>Bacilli</taxon>
        <taxon>Bacillales</taxon>
        <taxon>Paenibacillaceae</taxon>
        <taxon>Paenibacillus</taxon>
    </lineage>
</organism>
<comment type="caution">
    <text evidence="1">The sequence shown here is derived from an EMBL/GenBank/DDBJ whole genome shotgun (WGS) entry which is preliminary data.</text>
</comment>
<reference evidence="1 2" key="1">
    <citation type="submission" date="2017-03" db="EMBL/GenBank/DDBJ databases">
        <title>Isolation of Levoglucosan Utilizing Bacteria.</title>
        <authorList>
            <person name="Arya A.S."/>
        </authorList>
    </citation>
    <scope>NUCLEOTIDE SEQUENCE [LARGE SCALE GENOMIC DNA]</scope>
    <source>
        <strain evidence="1 2">MEC069</strain>
    </source>
</reference>
<dbReference type="RefSeq" id="WP_134754942.1">
    <property type="nucleotide sequence ID" value="NZ_MYFO02000001.1"/>
</dbReference>
<evidence type="ECO:0000313" key="2">
    <source>
        <dbReference type="Proteomes" id="UP000298246"/>
    </source>
</evidence>
<sequence length="59" mass="7176">MQKSFFDELHKMSHEDEMRSKVLMHGLKRMLDEKKEQTLVDKLFKKKHKVQPHGWNKAL</sequence>